<name>A0A835RM00_VANPL</name>
<gene>
    <name evidence="1" type="ORF">HPP92_004694</name>
</gene>
<reference evidence="1 2" key="1">
    <citation type="journal article" date="2020" name="Nat. Food">
        <title>A phased Vanilla planifolia genome enables genetic improvement of flavour and production.</title>
        <authorList>
            <person name="Hasing T."/>
            <person name="Tang H."/>
            <person name="Brym M."/>
            <person name="Khazi F."/>
            <person name="Huang T."/>
            <person name="Chambers A.H."/>
        </authorList>
    </citation>
    <scope>NUCLEOTIDE SEQUENCE [LARGE SCALE GENOMIC DNA]</scope>
    <source>
        <tissue evidence="1">Leaf</tissue>
    </source>
</reference>
<sequence>MSKLVFTVVWDKVYWKSRVVKVVFMSYARFKRMVINNKDGWLATGTGGENGEGVLGWYSGRAGVD</sequence>
<comment type="caution">
    <text evidence="1">The sequence shown here is derived from an EMBL/GenBank/DDBJ whole genome shotgun (WGS) entry which is preliminary data.</text>
</comment>
<organism evidence="1 2">
    <name type="scientific">Vanilla planifolia</name>
    <name type="common">Vanilla</name>
    <dbReference type="NCBI Taxonomy" id="51239"/>
    <lineage>
        <taxon>Eukaryota</taxon>
        <taxon>Viridiplantae</taxon>
        <taxon>Streptophyta</taxon>
        <taxon>Embryophyta</taxon>
        <taxon>Tracheophyta</taxon>
        <taxon>Spermatophyta</taxon>
        <taxon>Magnoliopsida</taxon>
        <taxon>Liliopsida</taxon>
        <taxon>Asparagales</taxon>
        <taxon>Orchidaceae</taxon>
        <taxon>Vanilloideae</taxon>
        <taxon>Vanilleae</taxon>
        <taxon>Vanilla</taxon>
    </lineage>
</organism>
<dbReference type="OrthoDB" id="2015280at2759"/>
<keyword evidence="2" id="KW-1185">Reference proteome</keyword>
<proteinExistence type="predicted"/>
<dbReference type="EMBL" id="JADCNL010000002">
    <property type="protein sequence ID" value="KAG0491296.1"/>
    <property type="molecule type" value="Genomic_DNA"/>
</dbReference>
<dbReference type="AlphaFoldDB" id="A0A835RM00"/>
<evidence type="ECO:0000313" key="1">
    <source>
        <dbReference type="EMBL" id="KAG0491296.1"/>
    </source>
</evidence>
<evidence type="ECO:0000313" key="2">
    <source>
        <dbReference type="Proteomes" id="UP000636800"/>
    </source>
</evidence>
<dbReference type="Proteomes" id="UP000636800">
    <property type="component" value="Chromosome 2"/>
</dbReference>
<protein>
    <submittedName>
        <fullName evidence="1">Uncharacterized protein</fullName>
    </submittedName>
</protein>
<accession>A0A835RM00</accession>